<dbReference type="Gene3D" id="3.10.20.30">
    <property type="match status" value="1"/>
</dbReference>
<accession>A0A6J6RR95</accession>
<dbReference type="GO" id="GO:0000166">
    <property type="term" value="F:nucleotide binding"/>
    <property type="evidence" value="ECO:0007669"/>
    <property type="project" value="UniProtKB-KW"/>
</dbReference>
<sequence length="79" mass="8116">MATLRLFASAREAAGTARDTVPGTTVAEVLEHAVERYGSGFAALLGTCKVWVNGDEATPDRVVSDTDEVAILPPVSGGA</sequence>
<proteinExistence type="predicted"/>
<dbReference type="InterPro" id="IPR003749">
    <property type="entry name" value="ThiS/MoaD-like"/>
</dbReference>
<protein>
    <submittedName>
        <fullName evidence="2">Unannotated protein</fullName>
    </submittedName>
</protein>
<dbReference type="CDD" id="cd00754">
    <property type="entry name" value="Ubl_MoaD"/>
    <property type="match status" value="1"/>
</dbReference>
<dbReference type="GO" id="GO:1990133">
    <property type="term" value="C:molybdopterin adenylyltransferase complex"/>
    <property type="evidence" value="ECO:0007669"/>
    <property type="project" value="TreeGrafter"/>
</dbReference>
<dbReference type="PANTHER" id="PTHR33359">
    <property type="entry name" value="MOLYBDOPTERIN SYNTHASE SULFUR CARRIER SUBUNIT"/>
    <property type="match status" value="1"/>
</dbReference>
<dbReference type="SUPFAM" id="SSF54285">
    <property type="entry name" value="MoaD/ThiS"/>
    <property type="match status" value="1"/>
</dbReference>
<dbReference type="InterPro" id="IPR012675">
    <property type="entry name" value="Beta-grasp_dom_sf"/>
</dbReference>
<dbReference type="PANTHER" id="PTHR33359:SF1">
    <property type="entry name" value="MOLYBDOPTERIN SYNTHASE SULFUR CARRIER SUBUNIT"/>
    <property type="match status" value="1"/>
</dbReference>
<dbReference type="EMBL" id="CAEZXX010000177">
    <property type="protein sequence ID" value="CAB4724937.1"/>
    <property type="molecule type" value="Genomic_DNA"/>
</dbReference>
<dbReference type="GO" id="GO:0006777">
    <property type="term" value="P:Mo-molybdopterin cofactor biosynthetic process"/>
    <property type="evidence" value="ECO:0007669"/>
    <property type="project" value="InterPro"/>
</dbReference>
<organism evidence="2">
    <name type="scientific">freshwater metagenome</name>
    <dbReference type="NCBI Taxonomy" id="449393"/>
    <lineage>
        <taxon>unclassified sequences</taxon>
        <taxon>metagenomes</taxon>
        <taxon>ecological metagenomes</taxon>
    </lineage>
</organism>
<evidence type="ECO:0000256" key="1">
    <source>
        <dbReference type="ARBA" id="ARBA00022741"/>
    </source>
</evidence>
<name>A0A6J6RR95_9ZZZZ</name>
<gene>
    <name evidence="2" type="ORF">UFOPK2602_02002</name>
</gene>
<reference evidence="2" key="1">
    <citation type="submission" date="2020-05" db="EMBL/GenBank/DDBJ databases">
        <authorList>
            <person name="Chiriac C."/>
            <person name="Salcher M."/>
            <person name="Ghai R."/>
            <person name="Kavagutti S V."/>
        </authorList>
    </citation>
    <scope>NUCLEOTIDE SEQUENCE</scope>
</reference>
<keyword evidence="1" id="KW-0547">Nucleotide-binding</keyword>
<dbReference type="Pfam" id="PF02597">
    <property type="entry name" value="ThiS"/>
    <property type="match status" value="1"/>
</dbReference>
<dbReference type="InterPro" id="IPR016155">
    <property type="entry name" value="Mopterin_synth/thiamin_S_b"/>
</dbReference>
<evidence type="ECO:0000313" key="2">
    <source>
        <dbReference type="EMBL" id="CAB4724937.1"/>
    </source>
</evidence>
<dbReference type="AlphaFoldDB" id="A0A6J6RR95"/>
<dbReference type="InterPro" id="IPR044672">
    <property type="entry name" value="MOCS2A"/>
</dbReference>